<keyword evidence="2" id="KW-1185">Reference proteome</keyword>
<feature type="region of interest" description="Disordered" evidence="1">
    <location>
        <begin position="1129"/>
        <end position="1178"/>
    </location>
</feature>
<gene>
    <name evidence="3" type="primary">LOC115875438</name>
</gene>
<evidence type="ECO:0000313" key="3">
    <source>
        <dbReference type="RefSeq" id="XP_030746754.1"/>
    </source>
</evidence>
<feature type="compositionally biased region" description="Low complexity" evidence="1">
    <location>
        <begin position="1160"/>
        <end position="1177"/>
    </location>
</feature>
<feature type="compositionally biased region" description="Basic and acidic residues" evidence="1">
    <location>
        <begin position="1147"/>
        <end position="1159"/>
    </location>
</feature>
<protein>
    <submittedName>
        <fullName evidence="3">Uncharacterized protein LOC115875438 isoform X1</fullName>
    </submittedName>
</protein>
<feature type="region of interest" description="Disordered" evidence="1">
    <location>
        <begin position="655"/>
        <end position="675"/>
    </location>
</feature>
<proteinExistence type="predicted"/>
<feature type="compositionally biased region" description="Low complexity" evidence="1">
    <location>
        <begin position="455"/>
        <end position="466"/>
    </location>
</feature>
<feature type="compositionally biased region" description="Polar residues" evidence="1">
    <location>
        <begin position="535"/>
        <end position="547"/>
    </location>
</feature>
<dbReference type="AlphaFoldDB" id="A0A6J2X7B5"/>
<evidence type="ECO:0000313" key="2">
    <source>
        <dbReference type="Proteomes" id="UP000504635"/>
    </source>
</evidence>
<reference evidence="3" key="1">
    <citation type="submission" date="2025-08" db="UniProtKB">
        <authorList>
            <consortium name="RefSeq"/>
        </authorList>
    </citation>
    <scope>IDENTIFICATION</scope>
    <source>
        <tissue evidence="3">Gonads</tissue>
    </source>
</reference>
<feature type="compositionally biased region" description="Acidic residues" evidence="1">
    <location>
        <begin position="1131"/>
        <end position="1145"/>
    </location>
</feature>
<feature type="region of interest" description="Disordered" evidence="1">
    <location>
        <begin position="1200"/>
        <end position="1263"/>
    </location>
</feature>
<accession>A0A6J2X7B5</accession>
<feature type="compositionally biased region" description="Basic and acidic residues" evidence="1">
    <location>
        <begin position="502"/>
        <end position="534"/>
    </location>
</feature>
<dbReference type="KEGG" id="soy:115875438"/>
<dbReference type="OrthoDB" id="8197931at2759"/>
<name>A0A6J2X7B5_SITOR</name>
<feature type="compositionally biased region" description="Polar residues" evidence="1">
    <location>
        <begin position="1230"/>
        <end position="1239"/>
    </location>
</feature>
<evidence type="ECO:0000256" key="1">
    <source>
        <dbReference type="SAM" id="MobiDB-lite"/>
    </source>
</evidence>
<dbReference type="Proteomes" id="UP000504635">
    <property type="component" value="Unplaced"/>
</dbReference>
<dbReference type="InParanoid" id="A0A6J2X7B5"/>
<feature type="region of interest" description="Disordered" evidence="1">
    <location>
        <begin position="866"/>
        <end position="885"/>
    </location>
</feature>
<sequence length="1263" mass="141351">MDVYPEKSKRLCNSTTEFLKPYYTITKMEAEHQKNNPEKVMDTSPGIIQEIGNPKEVDFIEMQTLDANSFLRTNCVCKNRDSNLTDFCKDCLKNYTSENNCTTKICRDINKVGVTVVDSGIKATRETKHLNNGLQNSNELGVNMGFSERSEAEQRKYEDRVVEVSLIDSSDKSAGVECGTNAEKNVKNGGSTVSEVSFIEDTCTEISIKILKQIENIDDNTQININNLEQPDITKYCGVVEESNVVKENDKNVFDLVENLHTFSDDLIRRNSPNDYNTLSKDDILQNHEDDFKATEINYGSLTEMNSDKTARQNILDCSNEGCSHFVKAESCVGEGSRNSLKESGSQVDYISAYKDSEINHQSMFKDRVCHCSSDNNKISNNLKQIYGVNNTNTGDDTAEKRNNEFSKPSIGTTCLEVDDNECNKCIHNFDNITKDETDNCRSYSGHNIDGNINQDSLKQSDSKSSCCKKGFRQNYLERSSNNDPVTSLDVDYRNNSFPKNTTEENVKNKDEAVIEKDALQINTLKRESTDSSESKPQTESVSTSAANLDLGSERGGRGSTSPDPLNPAGTCLLNSSPCGGAGIGQTAHDGAPSAPPPASIDATVGSERAQAPGCSRETVADVAACDAPVCRTPPQDYCPPAHCFLTQNPSENRTVERESVRYPSPQRTDTETRASELRNADGERQHLSWGFRNGRLVFAESKSDLGDSRLQLEQVVDSAGTSIQRLTAGSYDEYICKHLLNRLCLGEQSKQTGPEEKDILYSKDINKKLEDGKSRLKYLEDKLKKAGITDENSKLIQPTKVPGSNQVKDLSSQCCNCKYLENKECICDCVKKTESKQENQRDLNSQDSSINNNFTKKHYFEHAHNSSNNNLETHSKVEGDKDKQPSKVIEYSEFQNQDVKSSLDSNQNIIENFLNEEDFFPEGLDGFCQFDVNNFAEFVEQPPAGYYDEFLEDSSSDGSCSQCDDDDHFIVIRRMRGDGANMVNDTSDRSKHNPDRDNLKSLLKKPGRSSKDKKSNRVVFNENKNEFFDADYIILIREECDYDEDDEDGVCTCNQHEMVRLTCCEPNCSCQGGGYEGFEPTPQSPKFAPPIEFVDAVTLSPPEGYKDMELMSRGQQRGAVCRECSATHEDDLEDDDGSQSDSDMDGQLRENEEKEKTDQSQQTTPTTPPNSDSPNDQNYILETITMSTVTQQQILRDAENDRYSHQSSQNYQPGGSPISGILKGGKLWKQQSQQSMDISSRGKRHGASNCSRNNYFRRRDRQ</sequence>
<dbReference type="GeneID" id="115875438"/>
<feature type="compositionally biased region" description="Basic and acidic residues" evidence="1">
    <location>
        <begin position="874"/>
        <end position="885"/>
    </location>
</feature>
<dbReference type="RefSeq" id="XP_030746754.1">
    <property type="nucleotide sequence ID" value="XM_030890894.1"/>
</dbReference>
<organism evidence="2 3">
    <name type="scientific">Sitophilus oryzae</name>
    <name type="common">Rice weevil</name>
    <name type="synonym">Curculio oryzae</name>
    <dbReference type="NCBI Taxonomy" id="7048"/>
    <lineage>
        <taxon>Eukaryota</taxon>
        <taxon>Metazoa</taxon>
        <taxon>Ecdysozoa</taxon>
        <taxon>Arthropoda</taxon>
        <taxon>Hexapoda</taxon>
        <taxon>Insecta</taxon>
        <taxon>Pterygota</taxon>
        <taxon>Neoptera</taxon>
        <taxon>Endopterygota</taxon>
        <taxon>Coleoptera</taxon>
        <taxon>Polyphaga</taxon>
        <taxon>Cucujiformia</taxon>
        <taxon>Curculionidae</taxon>
        <taxon>Dryophthorinae</taxon>
        <taxon>Sitophilus</taxon>
    </lineage>
</organism>
<feature type="region of interest" description="Disordered" evidence="1">
    <location>
        <begin position="981"/>
        <end position="1017"/>
    </location>
</feature>
<feature type="region of interest" description="Disordered" evidence="1">
    <location>
        <begin position="447"/>
        <end position="466"/>
    </location>
</feature>
<feature type="region of interest" description="Disordered" evidence="1">
    <location>
        <begin position="478"/>
        <end position="572"/>
    </location>
</feature>
<feature type="compositionally biased region" description="Basic and acidic residues" evidence="1">
    <location>
        <begin position="987"/>
        <end position="1000"/>
    </location>
</feature>